<dbReference type="AlphaFoldDB" id="A0AAV0SW93"/>
<dbReference type="Pfam" id="PF03473">
    <property type="entry name" value="MOSC"/>
    <property type="match status" value="1"/>
</dbReference>
<evidence type="ECO:0000313" key="2">
    <source>
        <dbReference type="EMBL" id="CAI5709066.1"/>
    </source>
</evidence>
<dbReference type="InterPro" id="IPR005303">
    <property type="entry name" value="MOCOS_middle"/>
</dbReference>
<reference evidence="2" key="1">
    <citation type="submission" date="2022-12" db="EMBL/GenBank/DDBJ databases">
        <authorList>
            <person name="Webb A."/>
        </authorList>
    </citation>
    <scope>NUCLEOTIDE SEQUENCE</scope>
    <source>
        <strain evidence="2">Hp1</strain>
    </source>
</reference>
<dbReference type="PANTHER" id="PTHR14237:SF19">
    <property type="entry name" value="MITOCHONDRIAL AMIDOXIME REDUCING COMPONENT 1"/>
    <property type="match status" value="1"/>
</dbReference>
<feature type="domain" description="MOSC" evidence="1">
    <location>
        <begin position="156"/>
        <end position="313"/>
    </location>
</feature>
<sequence length="321" mass="35416">MSKSHDVQLWDRKREESKLSGSTVSGLYVYPIKSCGGVSIQATQLTAKGLLHDREWAIIDGTRNKVVTQRRYPKLALVHPKVLPRLDAVEAEAIVLIAKGMSELIVPVQQAGDGSIVRNVAIWADTVEAVDQGDAAATWLDSFLGEEPDCSFRLVKAKEGFTRYTKPEYALGHSTNFADAFPFLLALEESLEEFNTMLDNPVPMNRFRPNIVVRGSPAFADEHWDSIAINGMLFRNVRPCSRCGMPSVNQATGEVHLEREPSRTIVRERNGARLGFTNGKKCEGYFGSNLVLESEDMRSIASQLAVGVPVKVLTLKSEVVA</sequence>
<dbReference type="SUPFAM" id="SSF141673">
    <property type="entry name" value="MOSC N-terminal domain-like"/>
    <property type="match status" value="1"/>
</dbReference>
<dbReference type="PANTHER" id="PTHR14237">
    <property type="entry name" value="MOLYBDOPTERIN COFACTOR SULFURASE MOSC"/>
    <property type="match status" value="1"/>
</dbReference>
<dbReference type="Pfam" id="PF03476">
    <property type="entry name" value="MOSC_N"/>
    <property type="match status" value="1"/>
</dbReference>
<dbReference type="PROSITE" id="PS51340">
    <property type="entry name" value="MOSC"/>
    <property type="match status" value="1"/>
</dbReference>
<protein>
    <recommendedName>
        <fullName evidence="1">MOSC domain-containing protein</fullName>
    </recommendedName>
</protein>
<comment type="caution">
    <text evidence="2">The sequence shown here is derived from an EMBL/GenBank/DDBJ whole genome shotgun (WGS) entry which is preliminary data.</text>
</comment>
<dbReference type="GO" id="GO:0030170">
    <property type="term" value="F:pyridoxal phosphate binding"/>
    <property type="evidence" value="ECO:0007669"/>
    <property type="project" value="InterPro"/>
</dbReference>
<proteinExistence type="predicted"/>
<dbReference type="EMBL" id="CANTFL010000028">
    <property type="protein sequence ID" value="CAI5709066.1"/>
    <property type="molecule type" value="Genomic_DNA"/>
</dbReference>
<accession>A0AAV0SW93</accession>
<name>A0AAV0SW93_HYABA</name>
<keyword evidence="3" id="KW-1185">Reference proteome</keyword>
<organism evidence="2 3">
    <name type="scientific">Hyaloperonospora brassicae</name>
    <name type="common">Brassica downy mildew</name>
    <name type="synonym">Peronospora brassicae</name>
    <dbReference type="NCBI Taxonomy" id="162125"/>
    <lineage>
        <taxon>Eukaryota</taxon>
        <taxon>Sar</taxon>
        <taxon>Stramenopiles</taxon>
        <taxon>Oomycota</taxon>
        <taxon>Peronosporomycetes</taxon>
        <taxon>Peronosporales</taxon>
        <taxon>Peronosporaceae</taxon>
        <taxon>Hyaloperonospora</taxon>
    </lineage>
</organism>
<gene>
    <name evidence="2" type="ORF">HBR001_LOCUS207</name>
</gene>
<dbReference type="Proteomes" id="UP001162031">
    <property type="component" value="Unassembled WGS sequence"/>
</dbReference>
<dbReference type="InterPro" id="IPR005302">
    <property type="entry name" value="MoCF_Sase_C"/>
</dbReference>
<evidence type="ECO:0000259" key="1">
    <source>
        <dbReference type="PROSITE" id="PS51340"/>
    </source>
</evidence>
<dbReference type="GO" id="GO:0030151">
    <property type="term" value="F:molybdenum ion binding"/>
    <property type="evidence" value="ECO:0007669"/>
    <property type="project" value="InterPro"/>
</dbReference>
<evidence type="ECO:0000313" key="3">
    <source>
        <dbReference type="Proteomes" id="UP001162031"/>
    </source>
</evidence>
<dbReference type="GO" id="GO:0003824">
    <property type="term" value="F:catalytic activity"/>
    <property type="evidence" value="ECO:0007669"/>
    <property type="project" value="InterPro"/>
</dbReference>